<feature type="transmembrane region" description="Helical" evidence="12">
    <location>
        <begin position="51"/>
        <end position="71"/>
    </location>
</feature>
<feature type="transmembrane region" description="Helical" evidence="12">
    <location>
        <begin position="155"/>
        <end position="177"/>
    </location>
</feature>
<evidence type="ECO:0000256" key="10">
    <source>
        <dbReference type="ARBA" id="ARBA00023186"/>
    </source>
</evidence>
<evidence type="ECO:0000256" key="12">
    <source>
        <dbReference type="SAM" id="Phobius"/>
    </source>
</evidence>
<dbReference type="InterPro" id="IPR003752">
    <property type="entry name" value="DiS_bond_form_DsbB/BdbC"/>
</dbReference>
<comment type="caution">
    <text evidence="13">The sequence shown here is derived from an EMBL/GenBank/DDBJ whole genome shotgun (WGS) entry which is preliminary data.</text>
</comment>
<keyword evidence="5" id="KW-0249">Electron transport</keyword>
<evidence type="ECO:0000256" key="5">
    <source>
        <dbReference type="ARBA" id="ARBA00022982"/>
    </source>
</evidence>
<evidence type="ECO:0000256" key="11">
    <source>
        <dbReference type="ARBA" id="ARBA00023284"/>
    </source>
</evidence>
<gene>
    <name evidence="13" type="ORF">UV09_C0003G0048</name>
</gene>
<comment type="similarity">
    <text evidence="2">Belongs to the DsbB family. BdbC subfamily.</text>
</comment>
<keyword evidence="9" id="KW-1015">Disulfide bond</keyword>
<feature type="transmembrane region" description="Helical" evidence="12">
    <location>
        <begin position="109"/>
        <end position="127"/>
    </location>
</feature>
<keyword evidence="6 12" id="KW-1133">Transmembrane helix</keyword>
<sequence>MNPETVTAILAVLTVMGLAAGVFLAAIYLAIKQSRHWQKVLKGVNKILLKYSFHLALIVSLTATLGSLYYSEIAGYEPCKLCWYQRILMYPQVLLLSVSILRREFFIKWHLTGLSILGAVIAAYHYYLQWGGNPLVPCSTVGYSVDCAKTFILEFGFISIPFMALTAFLLITLLMLFSPDQSS</sequence>
<evidence type="ECO:0000256" key="3">
    <source>
        <dbReference type="ARBA" id="ARBA00022448"/>
    </source>
</evidence>
<feature type="transmembrane region" description="Helical" evidence="12">
    <location>
        <begin position="6"/>
        <end position="31"/>
    </location>
</feature>
<dbReference type="Gene3D" id="1.20.1550.10">
    <property type="entry name" value="DsbB-like"/>
    <property type="match status" value="1"/>
</dbReference>
<keyword evidence="8 12" id="KW-0472">Membrane</keyword>
<dbReference type="Proteomes" id="UP000034320">
    <property type="component" value="Unassembled WGS sequence"/>
</dbReference>
<evidence type="ECO:0000256" key="4">
    <source>
        <dbReference type="ARBA" id="ARBA00022692"/>
    </source>
</evidence>
<comment type="subcellular location">
    <subcellularLocation>
        <location evidence="1">Membrane</location>
        <topology evidence="1">Multi-pass membrane protein</topology>
    </subcellularLocation>
</comment>
<dbReference type="EMBL" id="LCDD01000003">
    <property type="protein sequence ID" value="KKS47703.1"/>
    <property type="molecule type" value="Genomic_DNA"/>
</dbReference>
<keyword evidence="3" id="KW-0813">Transport</keyword>
<protein>
    <submittedName>
        <fullName evidence="13">Putative disulfide formation protein</fullName>
    </submittedName>
</protein>
<evidence type="ECO:0000313" key="14">
    <source>
        <dbReference type="Proteomes" id="UP000034320"/>
    </source>
</evidence>
<feature type="transmembrane region" description="Helical" evidence="12">
    <location>
        <begin position="83"/>
        <end position="102"/>
    </location>
</feature>
<evidence type="ECO:0000256" key="7">
    <source>
        <dbReference type="ARBA" id="ARBA00023002"/>
    </source>
</evidence>
<dbReference type="PANTHER" id="PTHR43469">
    <property type="entry name" value="DISULFIDE FORMATION PROTEIN-RELATED"/>
    <property type="match status" value="1"/>
</dbReference>
<evidence type="ECO:0000256" key="9">
    <source>
        <dbReference type="ARBA" id="ARBA00023157"/>
    </source>
</evidence>
<evidence type="ECO:0000256" key="2">
    <source>
        <dbReference type="ARBA" id="ARBA00007602"/>
    </source>
</evidence>
<accession>A0A0G1CDJ3</accession>
<evidence type="ECO:0000256" key="1">
    <source>
        <dbReference type="ARBA" id="ARBA00004141"/>
    </source>
</evidence>
<keyword evidence="10" id="KW-0143">Chaperone</keyword>
<dbReference type="SUPFAM" id="SSF158442">
    <property type="entry name" value="DsbB-like"/>
    <property type="match status" value="1"/>
</dbReference>
<dbReference type="PANTHER" id="PTHR43469:SF1">
    <property type="entry name" value="SPBETA PROPHAGE-DERIVED DISULFIDE BOND FORMATION PROTEIN B"/>
    <property type="match status" value="1"/>
</dbReference>
<dbReference type="AlphaFoldDB" id="A0A0G1CDJ3"/>
<dbReference type="InterPro" id="IPR012187">
    <property type="entry name" value="Disulphide_bond_form_BdbC"/>
</dbReference>
<proteinExistence type="inferred from homology"/>
<evidence type="ECO:0000313" key="13">
    <source>
        <dbReference type="EMBL" id="KKS47703.1"/>
    </source>
</evidence>
<keyword evidence="4 12" id="KW-0812">Transmembrane</keyword>
<dbReference type="Pfam" id="PF02600">
    <property type="entry name" value="DsbB"/>
    <property type="match status" value="1"/>
</dbReference>
<evidence type="ECO:0000256" key="6">
    <source>
        <dbReference type="ARBA" id="ARBA00022989"/>
    </source>
</evidence>
<name>A0A0G1CDJ3_9BACT</name>
<dbReference type="GO" id="GO:0015035">
    <property type="term" value="F:protein-disulfide reductase activity"/>
    <property type="evidence" value="ECO:0007669"/>
    <property type="project" value="InterPro"/>
</dbReference>
<dbReference type="GO" id="GO:0016020">
    <property type="term" value="C:membrane"/>
    <property type="evidence" value="ECO:0007669"/>
    <property type="project" value="UniProtKB-SubCell"/>
</dbReference>
<dbReference type="GO" id="GO:0006457">
    <property type="term" value="P:protein folding"/>
    <property type="evidence" value="ECO:0007669"/>
    <property type="project" value="InterPro"/>
</dbReference>
<organism evidence="13 14">
    <name type="scientific">Candidatus Gottesmanbacteria bacterium GW2011_GWA2_42_18</name>
    <dbReference type="NCBI Taxonomy" id="1618442"/>
    <lineage>
        <taxon>Bacteria</taxon>
        <taxon>Candidatus Gottesmaniibacteriota</taxon>
    </lineage>
</organism>
<evidence type="ECO:0000256" key="8">
    <source>
        <dbReference type="ARBA" id="ARBA00023136"/>
    </source>
</evidence>
<reference evidence="13 14" key="1">
    <citation type="journal article" date="2015" name="Nature">
        <title>rRNA introns, odd ribosomes, and small enigmatic genomes across a large radiation of phyla.</title>
        <authorList>
            <person name="Brown C.T."/>
            <person name="Hug L.A."/>
            <person name="Thomas B.C."/>
            <person name="Sharon I."/>
            <person name="Castelle C.J."/>
            <person name="Singh A."/>
            <person name="Wilkins M.J."/>
            <person name="Williams K.H."/>
            <person name="Banfield J.F."/>
        </authorList>
    </citation>
    <scope>NUCLEOTIDE SEQUENCE [LARGE SCALE GENOMIC DNA]</scope>
</reference>
<keyword evidence="11" id="KW-0676">Redox-active center</keyword>
<dbReference type="InterPro" id="IPR023380">
    <property type="entry name" value="DsbB-like_sf"/>
</dbReference>
<keyword evidence="7" id="KW-0560">Oxidoreductase</keyword>